<evidence type="ECO:0000256" key="1">
    <source>
        <dbReference type="SAM" id="Phobius"/>
    </source>
</evidence>
<keyword evidence="3" id="KW-1185">Reference proteome</keyword>
<keyword evidence="1" id="KW-0472">Membrane</keyword>
<proteinExistence type="predicted"/>
<reference key="1">
    <citation type="submission" date="2010-11" db="EMBL/GenBank/DDBJ databases">
        <title>The complete genome of Paludibacter propionicigenes DSM 17365.</title>
        <authorList>
            <consortium name="US DOE Joint Genome Institute (JGI-PGF)"/>
            <person name="Lucas S."/>
            <person name="Copeland A."/>
            <person name="Lapidus A."/>
            <person name="Bruce D."/>
            <person name="Goodwin L."/>
            <person name="Pitluck S."/>
            <person name="Kyrpides N."/>
            <person name="Mavromatis K."/>
            <person name="Ivanova N."/>
            <person name="Munk A.C."/>
            <person name="Brettin T."/>
            <person name="Detter J.C."/>
            <person name="Han C."/>
            <person name="Tapia R."/>
            <person name="Land M."/>
            <person name="Hauser L."/>
            <person name="Markowitz V."/>
            <person name="Cheng J.-F."/>
            <person name="Hugenholtz P."/>
            <person name="Woyke T."/>
            <person name="Wu D."/>
            <person name="Gronow S."/>
            <person name="Wellnitz S."/>
            <person name="Brambilla E."/>
            <person name="Klenk H.-P."/>
            <person name="Eisen J.A."/>
        </authorList>
    </citation>
    <scope>NUCLEOTIDE SEQUENCE</scope>
    <source>
        <strain>WB4</strain>
    </source>
</reference>
<sequence length="167" mass="19055">MNDLLEKYFKGETSLAEEQVLKNYFLSGQISAEHELYKALFDTFEDEKQYKLTAPLKMVADKQSSGKHIWIKTVSYSGIAAALILALWVVKPAKQSDTFAIISGKKIESPEYAQKYAEAKITKVNNMLRSSMKPMRSLSTVRKGLEPLRKISETKEKIEEIKNKVQF</sequence>
<gene>
    <name evidence="2" type="ordered locus">Palpr_1396</name>
</gene>
<dbReference type="STRING" id="694427.Palpr_1396"/>
<evidence type="ECO:0000313" key="2">
    <source>
        <dbReference type="EMBL" id="ADQ79542.1"/>
    </source>
</evidence>
<dbReference type="HOGENOM" id="CLU_1592968_0_0_10"/>
<dbReference type="AlphaFoldDB" id="E4T498"/>
<reference evidence="2 3" key="2">
    <citation type="journal article" date="2011" name="Stand. Genomic Sci.">
        <title>Complete genome sequence of Paludibacter propionicigenes type strain (WB4).</title>
        <authorList>
            <person name="Gronow S."/>
            <person name="Munk C."/>
            <person name="Lapidus A."/>
            <person name="Nolan M."/>
            <person name="Lucas S."/>
            <person name="Hammon N."/>
            <person name="Deshpande S."/>
            <person name="Cheng J.F."/>
            <person name="Tapia R."/>
            <person name="Han C."/>
            <person name="Goodwin L."/>
            <person name="Pitluck S."/>
            <person name="Liolios K."/>
            <person name="Ivanova N."/>
            <person name="Mavromatis K."/>
            <person name="Mikhailova N."/>
            <person name="Pati A."/>
            <person name="Chen A."/>
            <person name="Palaniappan K."/>
            <person name="Land M."/>
            <person name="Hauser L."/>
            <person name="Chang Y.J."/>
            <person name="Jeffries C.D."/>
            <person name="Brambilla E."/>
            <person name="Rohde M."/>
            <person name="Goker M."/>
            <person name="Detter J.C."/>
            <person name="Woyke T."/>
            <person name="Bristow J."/>
            <person name="Eisen J.A."/>
            <person name="Markowitz V."/>
            <person name="Hugenholtz P."/>
            <person name="Kyrpides N.C."/>
            <person name="Klenk H.P."/>
        </authorList>
    </citation>
    <scope>NUCLEOTIDE SEQUENCE [LARGE SCALE GENOMIC DNA]</scope>
    <source>
        <strain evidence="3">DSM 17365 / JCM 13257 / WB4</strain>
    </source>
</reference>
<dbReference type="KEGG" id="ppn:Palpr_1396"/>
<protein>
    <submittedName>
        <fullName evidence="2">Uncharacterized protein</fullName>
    </submittedName>
</protein>
<dbReference type="eggNOG" id="ENOG5032EPY">
    <property type="taxonomic scope" value="Bacteria"/>
</dbReference>
<dbReference type="Proteomes" id="UP000008718">
    <property type="component" value="Chromosome"/>
</dbReference>
<feature type="transmembrane region" description="Helical" evidence="1">
    <location>
        <begin position="69"/>
        <end position="90"/>
    </location>
</feature>
<evidence type="ECO:0000313" key="3">
    <source>
        <dbReference type="Proteomes" id="UP000008718"/>
    </source>
</evidence>
<keyword evidence="1" id="KW-0812">Transmembrane</keyword>
<dbReference type="EMBL" id="CP002345">
    <property type="protein sequence ID" value="ADQ79542.1"/>
    <property type="molecule type" value="Genomic_DNA"/>
</dbReference>
<accession>E4T498</accession>
<keyword evidence="1" id="KW-1133">Transmembrane helix</keyword>
<name>E4T498_PALPW</name>
<organism evidence="2 3">
    <name type="scientific">Paludibacter propionicigenes (strain DSM 17365 / JCM 13257 / WB4)</name>
    <dbReference type="NCBI Taxonomy" id="694427"/>
    <lineage>
        <taxon>Bacteria</taxon>
        <taxon>Pseudomonadati</taxon>
        <taxon>Bacteroidota</taxon>
        <taxon>Bacteroidia</taxon>
        <taxon>Bacteroidales</taxon>
        <taxon>Paludibacteraceae</taxon>
        <taxon>Paludibacter</taxon>
    </lineage>
</organism>